<evidence type="ECO:0008006" key="3">
    <source>
        <dbReference type="Google" id="ProtNLM"/>
    </source>
</evidence>
<gene>
    <name evidence="1" type="ORF">VKT23_007757</name>
</gene>
<proteinExistence type="predicted"/>
<dbReference type="EMBL" id="JBANRG010000011">
    <property type="protein sequence ID" value="KAK7462155.1"/>
    <property type="molecule type" value="Genomic_DNA"/>
</dbReference>
<dbReference type="InterPro" id="IPR032675">
    <property type="entry name" value="LRR_dom_sf"/>
</dbReference>
<name>A0ABR1JMY5_9AGAR</name>
<evidence type="ECO:0000313" key="1">
    <source>
        <dbReference type="EMBL" id="KAK7462155.1"/>
    </source>
</evidence>
<reference evidence="1 2" key="1">
    <citation type="submission" date="2024-01" db="EMBL/GenBank/DDBJ databases">
        <title>A draft genome for the cacao thread blight pathogen Marasmiellus scandens.</title>
        <authorList>
            <person name="Baruah I.K."/>
            <person name="Leung J."/>
            <person name="Bukari Y."/>
            <person name="Amoako-Attah I."/>
            <person name="Meinhardt L.W."/>
            <person name="Bailey B.A."/>
            <person name="Cohen S.P."/>
        </authorList>
    </citation>
    <scope>NUCLEOTIDE SEQUENCE [LARGE SCALE GENOMIC DNA]</scope>
    <source>
        <strain evidence="1 2">GH-19</strain>
    </source>
</reference>
<accession>A0ABR1JMY5</accession>
<dbReference type="Proteomes" id="UP001498398">
    <property type="component" value="Unassembled WGS sequence"/>
</dbReference>
<sequence length="587" mass="67635">MIHGLQNELVTLGKKYRYLSFEYHQDSNADCVDANLISIIMNYRGVLSPLRRLPFEILSEIFLVYAEALIVNPDLEGHEQDRGRGLAIRHQDLICQAQTGRSGPSVLAGVCRKWRSVALATPHLWSQIVISPESLSPTVRLDYLNSEILRRESYRSLSRDKIHRLFERRVKYSASLPLNISMHYEKRAMSPVTQRLFKLIMSTANRWGSIRLNMPITDIPENWISMPRWKINFQHLRNVDLVFSYASGRTPNALRHWFENAPNLTSVRWLRPLLINQESILTFSLPWEQLTHLEVDLSDEEVLVVLQRCKRLRNFKYHSDDNVIPWDGPSSMVHDTLESLSVLNGAVSWSYPRDGLETVLKNVSLPVLKNLTIEGPPPMRQFVSNNPTQYVDARLSSVLIIFIQHSQPLHLTTLTLNSISVDKGFLDMIVQVSGTCSALSRVELDIRHLAGDTIQGRSELAAQFIALLTVPGSSVQENVPAVLPRLKEFMLKFRCLTGDDEASCFSIDSLTRMVRSRRDAEFSISGVNRLEKFGLDYSYWNLPWVFKQEHVKQLRDLENDEFNLDFPERDPWLKYARSQELLMNFIY</sequence>
<keyword evidence="2" id="KW-1185">Reference proteome</keyword>
<dbReference type="Gene3D" id="3.80.10.10">
    <property type="entry name" value="Ribonuclease Inhibitor"/>
    <property type="match status" value="1"/>
</dbReference>
<organism evidence="1 2">
    <name type="scientific">Marasmiellus scandens</name>
    <dbReference type="NCBI Taxonomy" id="2682957"/>
    <lineage>
        <taxon>Eukaryota</taxon>
        <taxon>Fungi</taxon>
        <taxon>Dikarya</taxon>
        <taxon>Basidiomycota</taxon>
        <taxon>Agaricomycotina</taxon>
        <taxon>Agaricomycetes</taxon>
        <taxon>Agaricomycetidae</taxon>
        <taxon>Agaricales</taxon>
        <taxon>Marasmiineae</taxon>
        <taxon>Omphalotaceae</taxon>
        <taxon>Marasmiellus</taxon>
    </lineage>
</organism>
<protein>
    <recommendedName>
        <fullName evidence="3">F-box domain-containing protein</fullName>
    </recommendedName>
</protein>
<evidence type="ECO:0000313" key="2">
    <source>
        <dbReference type="Proteomes" id="UP001498398"/>
    </source>
</evidence>
<comment type="caution">
    <text evidence="1">The sequence shown here is derived from an EMBL/GenBank/DDBJ whole genome shotgun (WGS) entry which is preliminary data.</text>
</comment>